<dbReference type="PANTHER" id="PTHR14359:SF6">
    <property type="entry name" value="PHOSPHOPANTOTHENOYLCYSTEINE DECARBOXYLASE"/>
    <property type="match status" value="1"/>
</dbReference>
<gene>
    <name evidence="3" type="primary">coaBC</name>
    <name evidence="7" type="ORF">J2S13_001471</name>
</gene>
<dbReference type="RefSeq" id="WP_307257069.1">
    <property type="nucleotide sequence ID" value="NZ_JAUSUC010000014.1"/>
</dbReference>
<comment type="cofactor">
    <cofactor evidence="3">
        <name>Mg(2+)</name>
        <dbReference type="ChEBI" id="CHEBI:18420"/>
    </cofactor>
</comment>
<evidence type="ECO:0000256" key="4">
    <source>
        <dbReference type="RuleBase" id="RU364078"/>
    </source>
</evidence>
<feature type="binding site" evidence="3">
    <location>
        <position position="338"/>
    </location>
    <ligand>
        <name>CTP</name>
        <dbReference type="ChEBI" id="CHEBI:37563"/>
    </ligand>
</feature>
<accession>A0AAJ1WGH5</accession>
<comment type="pathway">
    <text evidence="3 4">Cofactor biosynthesis; coenzyme A biosynthesis; CoA from (R)-pantothenate: step 3/5.</text>
</comment>
<dbReference type="EMBL" id="JAUSUC010000014">
    <property type="protein sequence ID" value="MDQ0215072.1"/>
    <property type="molecule type" value="Genomic_DNA"/>
</dbReference>
<organism evidence="7 8">
    <name type="scientific">Oikeobacillus pervagus</name>
    <dbReference type="NCBI Taxonomy" id="1325931"/>
    <lineage>
        <taxon>Bacteria</taxon>
        <taxon>Bacillati</taxon>
        <taxon>Bacillota</taxon>
        <taxon>Bacilli</taxon>
        <taxon>Bacillales</taxon>
        <taxon>Bacillaceae</taxon>
        <taxon>Oikeobacillus</taxon>
    </lineage>
</organism>
<dbReference type="Gene3D" id="3.40.50.10300">
    <property type="entry name" value="CoaB-like"/>
    <property type="match status" value="1"/>
</dbReference>
<feature type="region of interest" description="Phosphopantothenate--cysteine ligase" evidence="3">
    <location>
        <begin position="192"/>
        <end position="404"/>
    </location>
</feature>
<dbReference type="GO" id="GO:0004632">
    <property type="term" value="F:phosphopantothenate--cysteine ligase activity"/>
    <property type="evidence" value="ECO:0007669"/>
    <property type="project" value="UniProtKB-UniRule"/>
</dbReference>
<dbReference type="InterPro" id="IPR036551">
    <property type="entry name" value="Flavin_trans-like"/>
</dbReference>
<evidence type="ECO:0000259" key="5">
    <source>
        <dbReference type="Pfam" id="PF02441"/>
    </source>
</evidence>
<dbReference type="NCBIfam" id="TIGR00521">
    <property type="entry name" value="coaBC_dfp"/>
    <property type="match status" value="1"/>
</dbReference>
<comment type="cofactor">
    <cofactor evidence="3">
        <name>FMN</name>
        <dbReference type="ChEBI" id="CHEBI:58210"/>
    </cofactor>
    <text evidence="3">Binds 1 FMN per subunit.</text>
</comment>
<dbReference type="InterPro" id="IPR003382">
    <property type="entry name" value="Flavoprotein"/>
</dbReference>
<keyword evidence="3 4" id="KW-0436">Ligase</keyword>
<dbReference type="EC" id="4.1.1.36" evidence="3"/>
<evidence type="ECO:0000256" key="3">
    <source>
        <dbReference type="HAMAP-Rule" id="MF_02225"/>
    </source>
</evidence>
<keyword evidence="8" id="KW-1185">Reference proteome</keyword>
<dbReference type="Gene3D" id="3.40.50.1950">
    <property type="entry name" value="Flavin prenyltransferase-like"/>
    <property type="match status" value="1"/>
</dbReference>
<dbReference type="InterPro" id="IPR007085">
    <property type="entry name" value="DNA/pantothenate-metab_flavo_C"/>
</dbReference>
<feature type="active site" description="Proton donor" evidence="3">
    <location>
        <position position="157"/>
    </location>
</feature>
<dbReference type="GO" id="GO:0004633">
    <property type="term" value="F:phosphopantothenoylcysteine decarboxylase activity"/>
    <property type="evidence" value="ECO:0007669"/>
    <property type="project" value="UniProtKB-UniRule"/>
</dbReference>
<keyword evidence="3" id="KW-0479">Metal-binding</keyword>
<dbReference type="PANTHER" id="PTHR14359">
    <property type="entry name" value="HOMO-OLIGOMERIC FLAVIN CONTAINING CYS DECARBOXYLASE FAMILY"/>
    <property type="match status" value="1"/>
</dbReference>
<comment type="caution">
    <text evidence="3">Lacks conserved residue(s) required for the propagation of feature annotation.</text>
</comment>
<evidence type="ECO:0000313" key="7">
    <source>
        <dbReference type="EMBL" id="MDQ0215072.1"/>
    </source>
</evidence>
<dbReference type="GO" id="GO:0071513">
    <property type="term" value="C:phosphopantothenoylcysteine decarboxylase complex"/>
    <property type="evidence" value="ECO:0007669"/>
    <property type="project" value="TreeGrafter"/>
</dbReference>
<dbReference type="GO" id="GO:0010181">
    <property type="term" value="F:FMN binding"/>
    <property type="evidence" value="ECO:0007669"/>
    <property type="project" value="UniProtKB-UniRule"/>
</dbReference>
<reference evidence="7" key="1">
    <citation type="submission" date="2023-07" db="EMBL/GenBank/DDBJ databases">
        <title>Genomic Encyclopedia of Type Strains, Phase IV (KMG-IV): sequencing the most valuable type-strain genomes for metagenomic binning, comparative biology and taxonomic classification.</title>
        <authorList>
            <person name="Goeker M."/>
        </authorList>
    </citation>
    <scope>NUCLEOTIDE SEQUENCE</scope>
    <source>
        <strain evidence="7">DSM 23947</strain>
    </source>
</reference>
<keyword evidence="1 3" id="KW-0210">Decarboxylase</keyword>
<feature type="binding site" evidence="3">
    <location>
        <position position="280"/>
    </location>
    <ligand>
        <name>CTP</name>
        <dbReference type="ChEBI" id="CHEBI:37563"/>
    </ligand>
</feature>
<name>A0AAJ1WGH5_9BACI</name>
<dbReference type="GO" id="GO:0015941">
    <property type="term" value="P:pantothenate catabolic process"/>
    <property type="evidence" value="ECO:0007669"/>
    <property type="project" value="InterPro"/>
</dbReference>
<dbReference type="Pfam" id="PF04127">
    <property type="entry name" value="DFP"/>
    <property type="match status" value="1"/>
</dbReference>
<dbReference type="GO" id="GO:0046872">
    <property type="term" value="F:metal ion binding"/>
    <property type="evidence" value="ECO:0007669"/>
    <property type="project" value="UniProtKB-KW"/>
</dbReference>
<dbReference type="Proteomes" id="UP001237207">
    <property type="component" value="Unassembled WGS sequence"/>
</dbReference>
<keyword evidence="3" id="KW-0511">Multifunctional enzyme</keyword>
<comment type="caution">
    <text evidence="7">The sequence shown here is derived from an EMBL/GenBank/DDBJ whole genome shotgun (WGS) entry which is preliminary data.</text>
</comment>
<comment type="pathway">
    <text evidence="3 4">Cofactor biosynthesis; coenzyme A biosynthesis; CoA from (R)-pantothenate: step 2/5.</text>
</comment>
<dbReference type="Pfam" id="PF02441">
    <property type="entry name" value="Flavoprotein"/>
    <property type="match status" value="1"/>
</dbReference>
<dbReference type="EC" id="6.3.2.5" evidence="3"/>
<keyword evidence="3" id="KW-0460">Magnesium</keyword>
<feature type="domain" description="DNA/pantothenate metabolism flavoprotein C-terminal" evidence="6">
    <location>
        <begin position="187"/>
        <end position="396"/>
    </location>
</feature>
<comment type="catalytic activity">
    <reaction evidence="3 4">
        <text>(R)-4'-phosphopantothenate + L-cysteine + CTP = N-[(R)-4-phosphopantothenoyl]-L-cysteine + CMP + diphosphate + H(+)</text>
        <dbReference type="Rhea" id="RHEA:19397"/>
        <dbReference type="ChEBI" id="CHEBI:10986"/>
        <dbReference type="ChEBI" id="CHEBI:15378"/>
        <dbReference type="ChEBI" id="CHEBI:33019"/>
        <dbReference type="ChEBI" id="CHEBI:35235"/>
        <dbReference type="ChEBI" id="CHEBI:37563"/>
        <dbReference type="ChEBI" id="CHEBI:59458"/>
        <dbReference type="ChEBI" id="CHEBI:60377"/>
        <dbReference type="EC" id="6.3.2.5"/>
    </reaction>
</comment>
<feature type="binding site" evidence="3">
    <location>
        <position position="324"/>
    </location>
    <ligand>
        <name>CTP</name>
        <dbReference type="ChEBI" id="CHEBI:37563"/>
    </ligand>
</feature>
<comment type="similarity">
    <text evidence="3 4">In the N-terminal section; belongs to the HFCD (homo-oligomeric flavin containing Cys decarboxylase) superfamily.</text>
</comment>
<dbReference type="HAMAP" id="MF_02225">
    <property type="entry name" value="CoaBC"/>
    <property type="match status" value="1"/>
</dbReference>
<protein>
    <recommendedName>
        <fullName evidence="3">Coenzyme A biosynthesis bifunctional protein CoaBC</fullName>
    </recommendedName>
    <alternativeName>
        <fullName evidence="3">DNA/pantothenate metabolism flavoprotein</fullName>
    </alternativeName>
    <alternativeName>
        <fullName evidence="3">Phosphopantothenoylcysteine synthetase/decarboxylase</fullName>
        <shortName evidence="3">PPCS-PPCDC</shortName>
    </alternativeName>
    <domain>
        <recommendedName>
            <fullName evidence="3">Phosphopantothenoylcysteine decarboxylase</fullName>
            <shortName evidence="3">PPC decarboxylase</shortName>
            <shortName evidence="3">PPC-DC</shortName>
            <ecNumber evidence="3">4.1.1.36</ecNumber>
        </recommendedName>
        <alternativeName>
            <fullName evidence="3">CoaC</fullName>
        </alternativeName>
    </domain>
    <domain>
        <recommendedName>
            <fullName evidence="3">Phosphopantothenate--cysteine ligase</fullName>
            <ecNumber evidence="3">6.3.2.5</ecNumber>
        </recommendedName>
        <alternativeName>
            <fullName evidence="3">CoaB</fullName>
        </alternativeName>
        <alternativeName>
            <fullName evidence="3">Phosphopantothenoylcysteine synthetase</fullName>
            <shortName evidence="3">PPC synthetase</shortName>
            <shortName evidence="3">PPC-S</shortName>
        </alternativeName>
    </domain>
</protein>
<feature type="binding site" evidence="3">
    <location>
        <position position="342"/>
    </location>
    <ligand>
        <name>CTP</name>
        <dbReference type="ChEBI" id="CHEBI:37563"/>
    </ligand>
</feature>
<keyword evidence="3 4" id="KW-0285">Flavoprotein</keyword>
<sequence>MLKGKKILLCVSGGIAVYKAAALTSKLTQAGVQVKVLMTPSAQQFVTPLTFQALSRNDVYTDTFDEKDSKVIAHIDLADWPDLILLAPATANIIGKLANGIADDMITTTMLATKAPVWIAPAMNVHMYDHPAVKRNIEQLTSYGYQFIEPSEGYLACGYVGKGRLEEPEKIVATMDQYFSGTINKPLKGKKIVITAGPTRESIDAVRFFTNHSTGKMGYALAEAARELGADVTLISGPVSLSHPEGVEIQKVQSAEEMYQAVMQRYDQADIVIKSAAVADYRPKQTYDHKMKKQDGDLVVEMERTKDILKTLGEKKQHQILIGFAAETDHVGEYAMKKLKSKNADMIVANNIKMKGAGFGGETNIVTFFKQDGSKKELGILSKKEVAYEILREAVEILKKEGSK</sequence>
<dbReference type="SUPFAM" id="SSF52507">
    <property type="entry name" value="Homo-oligomeric flavin-containing Cys decarboxylases, HFCD"/>
    <property type="match status" value="1"/>
</dbReference>
<comment type="function">
    <text evidence="4">Catalyzes two steps in the biosynthesis of coenzyme A. In the first step cysteine is conjugated to 4'-phosphopantothenate to form 4-phosphopantothenoylcysteine, in the latter compound is decarboxylated to form 4'-phosphopantotheine.</text>
</comment>
<comment type="similarity">
    <text evidence="3 4">In the C-terminal section; belongs to the PPC synthetase family.</text>
</comment>
<keyword evidence="3 4" id="KW-0288">FMN</keyword>
<dbReference type="SUPFAM" id="SSF102645">
    <property type="entry name" value="CoaB-like"/>
    <property type="match status" value="1"/>
</dbReference>
<dbReference type="InterPro" id="IPR035929">
    <property type="entry name" value="CoaB-like_sf"/>
</dbReference>
<dbReference type="GO" id="GO:0015937">
    <property type="term" value="P:coenzyme A biosynthetic process"/>
    <property type="evidence" value="ECO:0007669"/>
    <property type="project" value="UniProtKB-UniRule"/>
</dbReference>
<evidence type="ECO:0000313" key="8">
    <source>
        <dbReference type="Proteomes" id="UP001237207"/>
    </source>
</evidence>
<keyword evidence="2 3" id="KW-0456">Lyase</keyword>
<evidence type="ECO:0000256" key="2">
    <source>
        <dbReference type="ARBA" id="ARBA00023239"/>
    </source>
</evidence>
<feature type="binding site" evidence="3">
    <location>
        <position position="290"/>
    </location>
    <ligand>
        <name>CTP</name>
        <dbReference type="ChEBI" id="CHEBI:37563"/>
    </ligand>
</feature>
<comment type="function">
    <text evidence="3">Catalyzes two sequential steps in the biosynthesis of coenzyme A. In the first step cysteine is conjugated to 4'-phosphopantothenate to form 4-phosphopantothenoylcysteine. In the second step the latter compound is decarboxylated to form 4'-phosphopantotheine.</text>
</comment>
<dbReference type="AlphaFoldDB" id="A0AAJ1WGH5"/>
<feature type="domain" description="Flavoprotein" evidence="5">
    <location>
        <begin position="5"/>
        <end position="177"/>
    </location>
</feature>
<evidence type="ECO:0000256" key="1">
    <source>
        <dbReference type="ARBA" id="ARBA00022793"/>
    </source>
</evidence>
<evidence type="ECO:0000259" key="6">
    <source>
        <dbReference type="Pfam" id="PF04127"/>
    </source>
</evidence>
<comment type="catalytic activity">
    <reaction evidence="3 4">
        <text>N-[(R)-4-phosphopantothenoyl]-L-cysteine + H(+) = (R)-4'-phosphopantetheine + CO2</text>
        <dbReference type="Rhea" id="RHEA:16793"/>
        <dbReference type="ChEBI" id="CHEBI:15378"/>
        <dbReference type="ChEBI" id="CHEBI:16526"/>
        <dbReference type="ChEBI" id="CHEBI:59458"/>
        <dbReference type="ChEBI" id="CHEBI:61723"/>
        <dbReference type="EC" id="4.1.1.36"/>
    </reaction>
</comment>
<proteinExistence type="inferred from homology"/>
<dbReference type="InterPro" id="IPR005252">
    <property type="entry name" value="CoaBC"/>
</dbReference>
<feature type="region of interest" description="Phosphopantothenoylcysteine decarboxylase" evidence="3">
    <location>
        <begin position="1"/>
        <end position="191"/>
    </location>
</feature>